<comment type="catalytic activity">
    <reaction evidence="10">
        <text>a 2,3-saturated acyl-CoA + NAD(+) = a (2E)-enoyl-CoA + NADH + H(+)</text>
        <dbReference type="Rhea" id="RHEA:18177"/>
        <dbReference type="ChEBI" id="CHEBI:15378"/>
        <dbReference type="ChEBI" id="CHEBI:57540"/>
        <dbReference type="ChEBI" id="CHEBI:57945"/>
        <dbReference type="ChEBI" id="CHEBI:58856"/>
        <dbReference type="ChEBI" id="CHEBI:65111"/>
        <dbReference type="EC" id="1.3.1.44"/>
    </reaction>
</comment>
<dbReference type="AlphaFoldDB" id="A0A7G9S0V0"/>
<evidence type="ECO:0000313" key="14">
    <source>
        <dbReference type="EMBL" id="QNN61475.1"/>
    </source>
</evidence>
<keyword evidence="8" id="KW-0443">Lipid metabolism</keyword>
<keyword evidence="7" id="KW-0520">NAD</keyword>
<evidence type="ECO:0000256" key="6">
    <source>
        <dbReference type="ARBA" id="ARBA00023002"/>
    </source>
</evidence>
<dbReference type="InterPro" id="IPR024906">
    <property type="entry name" value="Eno_Rdtase_FAD-bd_dom"/>
</dbReference>
<gene>
    <name evidence="14" type="ORF">H9L01_03695</name>
</gene>
<keyword evidence="15" id="KW-1185">Reference proteome</keyword>
<evidence type="ECO:0000256" key="2">
    <source>
        <dbReference type="ARBA" id="ARBA00011245"/>
    </source>
</evidence>
<dbReference type="Proteomes" id="UP000515928">
    <property type="component" value="Chromosome"/>
</dbReference>
<evidence type="ECO:0000256" key="3">
    <source>
        <dbReference type="ARBA" id="ARBA00011983"/>
    </source>
</evidence>
<dbReference type="InterPro" id="IPR024910">
    <property type="entry name" value="Enoyl-CoA_Rdtase_cat_dom"/>
</dbReference>
<dbReference type="InterPro" id="IPR010758">
    <property type="entry name" value="Trans-2-enoyl-CoA_reductase"/>
</dbReference>
<comment type="pathway">
    <text evidence="1">Lipid metabolism.</text>
</comment>
<dbReference type="GO" id="GO:0004318">
    <property type="term" value="F:enoyl-[acyl-carrier-protein] reductase (NADH) activity"/>
    <property type="evidence" value="ECO:0007669"/>
    <property type="project" value="TreeGrafter"/>
</dbReference>
<evidence type="ECO:0000256" key="7">
    <source>
        <dbReference type="ARBA" id="ARBA00023027"/>
    </source>
</evidence>
<dbReference type="KEGG" id="eio:H9L01_03695"/>
<evidence type="ECO:0000256" key="5">
    <source>
        <dbReference type="ARBA" id="ARBA00022832"/>
    </source>
</evidence>
<feature type="domain" description="Trans-2-enoyl-CoA reductase catalytic" evidence="12">
    <location>
        <begin position="85"/>
        <end position="319"/>
    </location>
</feature>
<dbReference type="GO" id="GO:0006633">
    <property type="term" value="P:fatty acid biosynthetic process"/>
    <property type="evidence" value="ECO:0007669"/>
    <property type="project" value="UniProtKB-KW"/>
</dbReference>
<dbReference type="Pfam" id="PF12242">
    <property type="entry name" value="Eno-Rase_NADH_b"/>
    <property type="match status" value="1"/>
</dbReference>
<name>A0A7G9S0V0_9FIRM</name>
<dbReference type="EC" id="1.3.1.44" evidence="3"/>
<keyword evidence="4" id="KW-0444">Lipid biosynthesis</keyword>
<evidence type="ECO:0000259" key="11">
    <source>
        <dbReference type="Pfam" id="PF07055"/>
    </source>
</evidence>
<dbReference type="NCBIfam" id="NF043048">
    <property type="entry name" value="EnoyACPredFabV"/>
    <property type="match status" value="1"/>
</dbReference>
<reference evidence="14 15" key="1">
    <citation type="submission" date="2020-08" db="EMBL/GenBank/DDBJ databases">
        <title>Genome sequence of Erysipelothrix inopinata DSM 15511T.</title>
        <authorList>
            <person name="Hyun D.-W."/>
            <person name="Bae J.-W."/>
        </authorList>
    </citation>
    <scope>NUCLEOTIDE SEQUENCE [LARGE SCALE GENOMIC DNA]</scope>
    <source>
        <strain evidence="14 15">DSM 15511</strain>
    </source>
</reference>
<evidence type="ECO:0000259" key="12">
    <source>
        <dbReference type="Pfam" id="PF12241"/>
    </source>
</evidence>
<evidence type="ECO:0000313" key="15">
    <source>
        <dbReference type="Proteomes" id="UP000515928"/>
    </source>
</evidence>
<comment type="subunit">
    <text evidence="2">Monomer.</text>
</comment>
<keyword evidence="5" id="KW-0276">Fatty acid metabolism</keyword>
<evidence type="ECO:0000256" key="9">
    <source>
        <dbReference type="ARBA" id="ARBA00023160"/>
    </source>
</evidence>
<proteinExistence type="predicted"/>
<feature type="domain" description="Trans-2-enoyl-CoA reductase-like NAD(P)H binding" evidence="13">
    <location>
        <begin position="4"/>
        <end position="81"/>
    </location>
</feature>
<dbReference type="EMBL" id="CP060715">
    <property type="protein sequence ID" value="QNN61475.1"/>
    <property type="molecule type" value="Genomic_DNA"/>
</dbReference>
<evidence type="ECO:0000256" key="4">
    <source>
        <dbReference type="ARBA" id="ARBA00022516"/>
    </source>
</evidence>
<dbReference type="GO" id="GO:0051287">
    <property type="term" value="F:NAD binding"/>
    <property type="evidence" value="ECO:0007669"/>
    <property type="project" value="TreeGrafter"/>
</dbReference>
<evidence type="ECO:0000256" key="10">
    <source>
        <dbReference type="ARBA" id="ARBA00048302"/>
    </source>
</evidence>
<dbReference type="Pfam" id="PF12241">
    <property type="entry name" value="Enoyl_reductase"/>
    <property type="match status" value="1"/>
</dbReference>
<keyword evidence="9" id="KW-0275">Fatty acid biosynthesis</keyword>
<keyword evidence="6" id="KW-0560">Oxidoreductase</keyword>
<dbReference type="RefSeq" id="WP_187534675.1">
    <property type="nucleotide sequence ID" value="NZ_CBCSHU010000013.1"/>
</dbReference>
<dbReference type="PANTHER" id="PTHR37480">
    <property type="entry name" value="ENOYL-[ACYL-CARRIER-PROTEIN] REDUCTASE [NADH]"/>
    <property type="match status" value="1"/>
</dbReference>
<dbReference type="InterPro" id="IPR050048">
    <property type="entry name" value="FabV-like_NADH_b"/>
</dbReference>
<dbReference type="Gene3D" id="3.40.50.720">
    <property type="entry name" value="NAD(P)-binding Rossmann-like Domain"/>
    <property type="match status" value="1"/>
</dbReference>
<protein>
    <recommendedName>
        <fullName evidence="3">trans-2-enoyl-CoA reductase (NAD(+))</fullName>
        <ecNumber evidence="3">1.3.1.44</ecNumber>
    </recommendedName>
</protein>
<dbReference type="Pfam" id="PF07055">
    <property type="entry name" value="Eno-Rase_FAD_bd"/>
    <property type="match status" value="1"/>
</dbReference>
<organism evidence="14 15">
    <name type="scientific">Erysipelothrix inopinata</name>
    <dbReference type="NCBI Taxonomy" id="225084"/>
    <lineage>
        <taxon>Bacteria</taxon>
        <taxon>Bacillati</taxon>
        <taxon>Bacillota</taxon>
        <taxon>Erysipelotrichia</taxon>
        <taxon>Erysipelotrichales</taxon>
        <taxon>Erysipelotrichaceae</taxon>
        <taxon>Erysipelothrix</taxon>
    </lineage>
</organism>
<sequence>MTTVIKPMIRNNIALNAHPQGCRQLVKNYIEEAKSLPLITDKNLNVLIIGGSSGYGLATRINLAFNAHAYTYNVSFEREARGRNTASAGYYNNRFFAEFAQEENIPYDDLNIDAFSHDAKNKVIEHFKSSNKKIDLVVYSVASGIRIDPDTQEKYTSSLKPILNDFKGYSVDIAKEALIEESLECATEEEISSTIKVMGGEDYLLWIQALDKADLLAPKAKSITYTYMGSDITYPIYKEGTIGHAKRDLESTNMQIQEIMKKYDGEAIVSSSKTVVTKASVFIPTVALYASALFKVMQENGTHESIIKHKHRLFHEMVYGGNPTLDQSGLYRLDAHELDPKTQAIVSEIMNQITPDNFKAITDFELFKQLFLEMNGFSVLGVDYQLPTDSSDF</sequence>
<evidence type="ECO:0000256" key="1">
    <source>
        <dbReference type="ARBA" id="ARBA00005189"/>
    </source>
</evidence>
<feature type="domain" description="Enoyl reductase FAD binding" evidence="11">
    <location>
        <begin position="325"/>
        <end position="385"/>
    </location>
</feature>
<dbReference type="NCBIfam" id="NF010177">
    <property type="entry name" value="PRK13656.1"/>
    <property type="match status" value="1"/>
</dbReference>
<accession>A0A7G9S0V0</accession>
<evidence type="ECO:0000256" key="8">
    <source>
        <dbReference type="ARBA" id="ARBA00023098"/>
    </source>
</evidence>
<evidence type="ECO:0000259" key="13">
    <source>
        <dbReference type="Pfam" id="PF12242"/>
    </source>
</evidence>
<dbReference type="GO" id="GO:0050343">
    <property type="term" value="F:trans-2-enoyl-CoA reductase (NADH) activity"/>
    <property type="evidence" value="ECO:0007669"/>
    <property type="project" value="UniProtKB-EC"/>
</dbReference>
<dbReference type="PANTHER" id="PTHR37480:SF1">
    <property type="entry name" value="ENOYL-[ACYL-CARRIER-PROTEIN] REDUCTASE [NADH]"/>
    <property type="match status" value="1"/>
</dbReference>